<comment type="caution">
    <text evidence="3">The sequence shown here is derived from an EMBL/GenBank/DDBJ whole genome shotgun (WGS) entry which is preliminary data.</text>
</comment>
<organism evidence="3 4">
    <name type="scientific">Fibrisoma montanum</name>
    <dbReference type="NCBI Taxonomy" id="2305895"/>
    <lineage>
        <taxon>Bacteria</taxon>
        <taxon>Pseudomonadati</taxon>
        <taxon>Bacteroidota</taxon>
        <taxon>Cytophagia</taxon>
        <taxon>Cytophagales</taxon>
        <taxon>Spirosomataceae</taxon>
        <taxon>Fibrisoma</taxon>
    </lineage>
</organism>
<dbReference type="Pfam" id="PF07676">
    <property type="entry name" value="PD40"/>
    <property type="match status" value="2"/>
</dbReference>
<dbReference type="Gene3D" id="2.120.10.30">
    <property type="entry name" value="TolB, C-terminal domain"/>
    <property type="match status" value="2"/>
</dbReference>
<accession>A0A418M505</accession>
<evidence type="ECO:0000256" key="1">
    <source>
        <dbReference type="ARBA" id="ARBA00009820"/>
    </source>
</evidence>
<dbReference type="Pfam" id="PF16472">
    <property type="entry name" value="DUF5050"/>
    <property type="match status" value="1"/>
</dbReference>
<comment type="similarity">
    <text evidence="1">Belongs to the TolB family.</text>
</comment>
<dbReference type="EMBL" id="QXED01000006">
    <property type="protein sequence ID" value="RIV20753.1"/>
    <property type="molecule type" value="Genomic_DNA"/>
</dbReference>
<dbReference type="AlphaFoldDB" id="A0A418M505"/>
<dbReference type="RefSeq" id="WP_119669923.1">
    <property type="nucleotide sequence ID" value="NZ_QXED01000006.1"/>
</dbReference>
<feature type="domain" description="Prolow-density lipoprotein receptor-related protein 1-like beta-propeller" evidence="2">
    <location>
        <begin position="116"/>
        <end position="189"/>
    </location>
</feature>
<dbReference type="InterPro" id="IPR011659">
    <property type="entry name" value="WD40"/>
</dbReference>
<sequence length="316" mass="34894">MNTAAFTTLILIGFHVGFSQDIPTSTGRTLLITSVRTGNTDIFAVDPVTGTSINLTNAPRSEERYPAWSPDGRRIVFTSNRSDGKTYDLYIANADGSQTRALTHLPAGAVAYWPSFTSDGKYIYFNEGNTSQIYRVRPDGSDLKAMAQGRDGNISPDGKQIVYTQQGRNGFGVWVMNADGSDRKQIIPHESQIGGIAPVWSHDGRKIAFSGQVGDYAEIFVCNADGSGLAQVTDLKKISSSPAFSQDDQYLTFRVTEEAYWRDAKTREKTYQEKEADKRPVWLVKTDGTGAQLLEVLHYHCAMDGSRAEWKPLAKK</sequence>
<name>A0A418M505_9BACT</name>
<reference evidence="3 4" key="1">
    <citation type="submission" date="2018-08" db="EMBL/GenBank/DDBJ databases">
        <title>Fibrisoma montanum sp. nov., isolated from Danxia mountain soil.</title>
        <authorList>
            <person name="Huang Y."/>
        </authorList>
    </citation>
    <scope>NUCLEOTIDE SEQUENCE [LARGE SCALE GENOMIC DNA]</scope>
    <source>
        <strain evidence="3 4">HYT19</strain>
    </source>
</reference>
<dbReference type="OrthoDB" id="9815657at2"/>
<gene>
    <name evidence="3" type="ORF">DYU11_22240</name>
</gene>
<keyword evidence="4" id="KW-1185">Reference proteome</keyword>
<dbReference type="SUPFAM" id="SSF69304">
    <property type="entry name" value="Tricorn protease N-terminal domain"/>
    <property type="match status" value="1"/>
</dbReference>
<dbReference type="InterPro" id="IPR032485">
    <property type="entry name" value="LRP1-like_beta_prop"/>
</dbReference>
<dbReference type="Proteomes" id="UP000283523">
    <property type="component" value="Unassembled WGS sequence"/>
</dbReference>
<evidence type="ECO:0000313" key="3">
    <source>
        <dbReference type="EMBL" id="RIV20753.1"/>
    </source>
</evidence>
<dbReference type="PANTHER" id="PTHR36842:SF1">
    <property type="entry name" value="PROTEIN TOLB"/>
    <property type="match status" value="1"/>
</dbReference>
<proteinExistence type="inferred from homology"/>
<protein>
    <submittedName>
        <fullName evidence="3">DUF5050 domain-containing protein</fullName>
    </submittedName>
</protein>
<evidence type="ECO:0000259" key="2">
    <source>
        <dbReference type="Pfam" id="PF16472"/>
    </source>
</evidence>
<dbReference type="InterPro" id="IPR011042">
    <property type="entry name" value="6-blade_b-propeller_TolB-like"/>
</dbReference>
<evidence type="ECO:0000313" key="4">
    <source>
        <dbReference type="Proteomes" id="UP000283523"/>
    </source>
</evidence>
<dbReference type="PANTHER" id="PTHR36842">
    <property type="entry name" value="PROTEIN TOLB HOMOLOG"/>
    <property type="match status" value="1"/>
</dbReference>